<name>A0A318SPT1_9BURK</name>
<sequence length="70" mass="7588">MSSLSTPSVRAHAAQIVTLTSAAWRVAPASPRARARRAPYGYVPVRVLRRLQKTAAAAFPAHRAVLAHSW</sequence>
<keyword evidence="2" id="KW-1185">Reference proteome</keyword>
<protein>
    <submittedName>
        <fullName evidence="1">Uncharacterized protein</fullName>
    </submittedName>
</protein>
<gene>
    <name evidence="1" type="ORF">DFQ15_10217</name>
</gene>
<evidence type="ECO:0000313" key="2">
    <source>
        <dbReference type="Proteomes" id="UP000247540"/>
    </source>
</evidence>
<reference evidence="1 2" key="1">
    <citation type="submission" date="2018-06" db="EMBL/GenBank/DDBJ databases">
        <title>Genomic Encyclopedia of Type Strains, Phase III (KMG-III): the genomes of soil and plant-associated and newly described type strains.</title>
        <authorList>
            <person name="Whitman W."/>
        </authorList>
    </citation>
    <scope>NUCLEOTIDE SEQUENCE [LARGE SCALE GENOMIC DNA]</scope>
    <source>
        <strain evidence="1 2">CECT 7646</strain>
    </source>
</reference>
<dbReference type="RefSeq" id="WP_146228617.1">
    <property type="nucleotide sequence ID" value="NZ_JAMOFZ010000001.1"/>
</dbReference>
<organism evidence="1 2">
    <name type="scientific">Xylophilus ampelinus</name>
    <dbReference type="NCBI Taxonomy" id="54067"/>
    <lineage>
        <taxon>Bacteria</taxon>
        <taxon>Pseudomonadati</taxon>
        <taxon>Pseudomonadota</taxon>
        <taxon>Betaproteobacteria</taxon>
        <taxon>Burkholderiales</taxon>
        <taxon>Xylophilus</taxon>
    </lineage>
</organism>
<evidence type="ECO:0000313" key="1">
    <source>
        <dbReference type="EMBL" id="PYE79289.1"/>
    </source>
</evidence>
<dbReference type="EMBL" id="QJTC01000002">
    <property type="protein sequence ID" value="PYE79289.1"/>
    <property type="molecule type" value="Genomic_DNA"/>
</dbReference>
<dbReference type="AlphaFoldDB" id="A0A318SPT1"/>
<accession>A0A318SPT1</accession>
<comment type="caution">
    <text evidence="1">The sequence shown here is derived from an EMBL/GenBank/DDBJ whole genome shotgun (WGS) entry which is preliminary data.</text>
</comment>
<dbReference type="Proteomes" id="UP000247540">
    <property type="component" value="Unassembled WGS sequence"/>
</dbReference>
<proteinExistence type="predicted"/>